<dbReference type="GO" id="GO:0006260">
    <property type="term" value="P:DNA replication"/>
    <property type="evidence" value="ECO:0007669"/>
    <property type="project" value="InterPro"/>
</dbReference>
<protein>
    <recommendedName>
        <fullName evidence="1">SF4 helicase domain-containing protein</fullName>
    </recommendedName>
</protein>
<gene>
    <name evidence="2" type="ORF">C803_04547</name>
</gene>
<dbReference type="Proteomes" id="UP000014140">
    <property type="component" value="Unassembled WGS sequence"/>
</dbReference>
<dbReference type="GO" id="GO:0005524">
    <property type="term" value="F:ATP binding"/>
    <property type="evidence" value="ECO:0007669"/>
    <property type="project" value="InterPro"/>
</dbReference>
<dbReference type="Gene3D" id="3.40.50.300">
    <property type="entry name" value="P-loop containing nucleotide triphosphate hydrolases"/>
    <property type="match status" value="1"/>
</dbReference>
<dbReference type="Pfam" id="PF03796">
    <property type="entry name" value="DnaB_C"/>
    <property type="match status" value="1"/>
</dbReference>
<feature type="domain" description="SF4 helicase" evidence="1">
    <location>
        <begin position="1"/>
        <end position="96"/>
    </location>
</feature>
<dbReference type="EMBL" id="ASSQ01000021">
    <property type="protein sequence ID" value="EOS14406.1"/>
    <property type="molecule type" value="Genomic_DNA"/>
</dbReference>
<name>S0GFI6_9BACT</name>
<reference evidence="2 3" key="1">
    <citation type="submission" date="2013-04" db="EMBL/GenBank/DDBJ databases">
        <title>The Genome Sequence of Parabacteroides goldsteinii dnLKV18.</title>
        <authorList>
            <consortium name="The Broad Institute Genomics Platform"/>
            <consortium name="The Broad Institute Genome Sequencing Center for Infectious Disease"/>
            <person name="Earl A."/>
            <person name="Xavier R."/>
            <person name="Kuhn K."/>
            <person name="Stappenbeck T."/>
            <person name="Walker B."/>
            <person name="Young S."/>
            <person name="Zeng Q."/>
            <person name="Gargeya S."/>
            <person name="Fitzgerald M."/>
            <person name="Haas B."/>
            <person name="Abouelleil A."/>
            <person name="Allen A.W."/>
            <person name="Alvarado L."/>
            <person name="Arachchi H.M."/>
            <person name="Berlin A.M."/>
            <person name="Chapman S.B."/>
            <person name="Gainer-Dewar J."/>
            <person name="Goldberg J."/>
            <person name="Griggs A."/>
            <person name="Gujja S."/>
            <person name="Hansen M."/>
            <person name="Howarth C."/>
            <person name="Imamovic A."/>
            <person name="Ireland A."/>
            <person name="Larimer J."/>
            <person name="McCowan C."/>
            <person name="Murphy C."/>
            <person name="Pearson M."/>
            <person name="Poon T.W."/>
            <person name="Priest M."/>
            <person name="Roberts A."/>
            <person name="Saif S."/>
            <person name="Shea T."/>
            <person name="Sisk P."/>
            <person name="Sykes S."/>
            <person name="Wortman J."/>
            <person name="Nusbaum C."/>
            <person name="Birren B."/>
        </authorList>
    </citation>
    <scope>NUCLEOTIDE SEQUENCE [LARGE SCALE GENOMIC DNA]</scope>
    <source>
        <strain evidence="3">dnLKV18</strain>
    </source>
</reference>
<keyword evidence="3" id="KW-1185">Reference proteome</keyword>
<dbReference type="SUPFAM" id="SSF52540">
    <property type="entry name" value="P-loop containing nucleoside triphosphate hydrolases"/>
    <property type="match status" value="1"/>
</dbReference>
<comment type="caution">
    <text evidence="2">The sequence shown here is derived from an EMBL/GenBank/DDBJ whole genome shotgun (WGS) entry which is preliminary data.</text>
</comment>
<dbReference type="HOGENOM" id="CLU_2303176_0_0_10"/>
<dbReference type="PANTHER" id="PTHR30153:SF2">
    <property type="entry name" value="REPLICATIVE DNA HELICASE"/>
    <property type="match status" value="1"/>
</dbReference>
<evidence type="ECO:0000259" key="1">
    <source>
        <dbReference type="PROSITE" id="PS51199"/>
    </source>
</evidence>
<sequence length="100" mass="11029">MLVVSQLNREVLKRSENGFVPIMSDLRDSGAIEFVADCVVIIGCPERFGKNTAQCGSNASRLIKLYVLKNRNGSTGIAEVYRNDTYTSFVNPGGNLHFED</sequence>
<dbReference type="GO" id="GO:0005829">
    <property type="term" value="C:cytosol"/>
    <property type="evidence" value="ECO:0007669"/>
    <property type="project" value="TreeGrafter"/>
</dbReference>
<accession>S0GFI6</accession>
<dbReference type="InterPro" id="IPR007694">
    <property type="entry name" value="DNA_helicase_DnaB-like_C"/>
</dbReference>
<dbReference type="GO" id="GO:0003678">
    <property type="term" value="F:DNA helicase activity"/>
    <property type="evidence" value="ECO:0007669"/>
    <property type="project" value="InterPro"/>
</dbReference>
<dbReference type="PATRIC" id="fig|1235789.3.peg.4565"/>
<dbReference type="PROSITE" id="PS51199">
    <property type="entry name" value="SF4_HELICASE"/>
    <property type="match status" value="1"/>
</dbReference>
<evidence type="ECO:0000313" key="3">
    <source>
        <dbReference type="Proteomes" id="UP000014140"/>
    </source>
</evidence>
<evidence type="ECO:0000313" key="2">
    <source>
        <dbReference type="EMBL" id="EOS14406.1"/>
    </source>
</evidence>
<dbReference type="InterPro" id="IPR027417">
    <property type="entry name" value="P-loop_NTPase"/>
</dbReference>
<dbReference type="AlphaFoldDB" id="S0GFI6"/>
<dbReference type="PANTHER" id="PTHR30153">
    <property type="entry name" value="REPLICATIVE DNA HELICASE DNAB"/>
    <property type="match status" value="1"/>
</dbReference>
<organism evidence="2 3">
    <name type="scientific">Parabacteroides goldsteinii dnLKV18</name>
    <dbReference type="NCBI Taxonomy" id="1235789"/>
    <lineage>
        <taxon>Bacteria</taxon>
        <taxon>Pseudomonadati</taxon>
        <taxon>Bacteroidota</taxon>
        <taxon>Bacteroidia</taxon>
        <taxon>Bacteroidales</taxon>
        <taxon>Tannerellaceae</taxon>
        <taxon>Parabacteroides</taxon>
    </lineage>
</organism>
<proteinExistence type="predicted"/>